<organism evidence="2 3">
    <name type="scientific">Cellvibrio fibrivorans</name>
    <dbReference type="NCBI Taxonomy" id="126350"/>
    <lineage>
        <taxon>Bacteria</taxon>
        <taxon>Pseudomonadati</taxon>
        <taxon>Pseudomonadota</taxon>
        <taxon>Gammaproteobacteria</taxon>
        <taxon>Cellvibrionales</taxon>
        <taxon>Cellvibrionaceae</taxon>
        <taxon>Cellvibrio</taxon>
    </lineage>
</organism>
<evidence type="ECO:0000313" key="3">
    <source>
        <dbReference type="Proteomes" id="UP001253595"/>
    </source>
</evidence>
<evidence type="ECO:0008006" key="4">
    <source>
        <dbReference type="Google" id="ProtNLM"/>
    </source>
</evidence>
<dbReference type="EMBL" id="JAVDVX010000004">
    <property type="protein sequence ID" value="MDR7090479.1"/>
    <property type="molecule type" value="Genomic_DNA"/>
</dbReference>
<keyword evidence="3" id="KW-1185">Reference proteome</keyword>
<evidence type="ECO:0000256" key="1">
    <source>
        <dbReference type="SAM" id="SignalP"/>
    </source>
</evidence>
<protein>
    <recommendedName>
        <fullName evidence="4">Copper resistance protein B</fullName>
    </recommendedName>
</protein>
<feature type="signal peptide" evidence="1">
    <location>
        <begin position="1"/>
        <end position="22"/>
    </location>
</feature>
<reference evidence="2 3" key="1">
    <citation type="submission" date="2023-07" db="EMBL/GenBank/DDBJ databases">
        <title>Sorghum-associated microbial communities from plants grown in Nebraska, USA.</title>
        <authorList>
            <person name="Schachtman D."/>
        </authorList>
    </citation>
    <scope>NUCLEOTIDE SEQUENCE [LARGE SCALE GENOMIC DNA]</scope>
    <source>
        <strain evidence="2 3">BE190</strain>
    </source>
</reference>
<keyword evidence="1" id="KW-0732">Signal</keyword>
<dbReference type="RefSeq" id="WP_310072831.1">
    <property type="nucleotide sequence ID" value="NZ_JAVDVX010000004.1"/>
</dbReference>
<dbReference type="Proteomes" id="UP001253595">
    <property type="component" value="Unassembled WGS sequence"/>
</dbReference>
<evidence type="ECO:0000313" key="2">
    <source>
        <dbReference type="EMBL" id="MDR7090479.1"/>
    </source>
</evidence>
<accession>A0ABU1UZ56</accession>
<comment type="caution">
    <text evidence="2">The sequence shown here is derived from an EMBL/GenBank/DDBJ whole genome shotgun (WGS) entry which is preliminary data.</text>
</comment>
<feature type="chain" id="PRO_5045724637" description="Copper resistance protein B" evidence="1">
    <location>
        <begin position="23"/>
        <end position="232"/>
    </location>
</feature>
<name>A0ABU1UZ56_9GAMM</name>
<sequence>MNKYVISSALLLTAFGATQVHAEMNRVYHPYVEQNERELEYGFVLRDLGGDEVLLNRAGMGYAWNDKLFTEVYLLTESLTHEGEQIRGYEAEVKWQITEQGEYWADWGLLLEAGTARDINSHEFAAGILWEKELASRWVATANAIAEYEYGSDIEDEFETALRGQLRYRYSIAFEPALEFYLDDQDWAAGPALLGTVKFSGRKQMRWELGLLFGLDADTPETSLRGGIEFEF</sequence>
<proteinExistence type="predicted"/>
<gene>
    <name evidence="2" type="ORF">J2X05_002503</name>
</gene>